<dbReference type="InterPro" id="IPR039527">
    <property type="entry name" value="PIGG/GPI7"/>
</dbReference>
<feature type="transmembrane region" description="Helical" evidence="2">
    <location>
        <begin position="611"/>
        <end position="632"/>
    </location>
</feature>
<comment type="function">
    <text evidence="2">Ethanolamine phosphate transferase involved in glycosylphosphatidylinositol-anchor biosynthesis. Transfers ethanolamine phosphate to the GPI second mannose.</text>
</comment>
<keyword evidence="2" id="KW-0808">Transferase</keyword>
<dbReference type="PANTHER" id="PTHR23072:SF0">
    <property type="entry name" value="GPI ETHANOLAMINE PHOSPHATE TRANSFERASE 2"/>
    <property type="match status" value="1"/>
</dbReference>
<feature type="transmembrane region" description="Helical" evidence="2">
    <location>
        <begin position="941"/>
        <end position="963"/>
    </location>
</feature>
<proteinExistence type="inferred from homology"/>
<dbReference type="EMBL" id="LLXJ01000081">
    <property type="protein sequence ID" value="PKC15588.1"/>
    <property type="molecule type" value="Genomic_DNA"/>
</dbReference>
<dbReference type="GO" id="GO:0051267">
    <property type="term" value="F:CP2 mannose-ethanolamine phosphotransferase activity"/>
    <property type="evidence" value="ECO:0007669"/>
    <property type="project" value="TreeGrafter"/>
</dbReference>
<feature type="transmembrane region" description="Helical" evidence="2">
    <location>
        <begin position="12"/>
        <end position="30"/>
    </location>
</feature>
<keyword evidence="2" id="KW-0256">Endoplasmic reticulum</keyword>
<evidence type="ECO:0000313" key="5">
    <source>
        <dbReference type="Proteomes" id="UP000232722"/>
    </source>
</evidence>
<keyword evidence="2" id="KW-0337">GPI-anchor biosynthesis</keyword>
<dbReference type="GO" id="GO:0006506">
    <property type="term" value="P:GPI anchor biosynthetic process"/>
    <property type="evidence" value="ECO:0007669"/>
    <property type="project" value="UniProtKB-UniPathway"/>
</dbReference>
<dbReference type="OrthoDB" id="272139at2759"/>
<protein>
    <recommendedName>
        <fullName evidence="2">GPI ethanolamine phosphate transferase 2</fullName>
    </recommendedName>
</protein>
<feature type="transmembrane region" description="Helical" evidence="2">
    <location>
        <begin position="821"/>
        <end position="848"/>
    </location>
</feature>
<evidence type="ECO:0000313" key="4">
    <source>
        <dbReference type="EMBL" id="PKC15588.1"/>
    </source>
</evidence>
<comment type="pathway">
    <text evidence="2">Glycolipid biosynthesis; glycosylphosphatidylinositol-anchor biosynthesis.</text>
</comment>
<keyword evidence="2" id="KW-1133">Transmembrane helix</keyword>
<dbReference type="Proteomes" id="UP000232722">
    <property type="component" value="Unassembled WGS sequence"/>
</dbReference>
<reference evidence="4 5" key="2">
    <citation type="submission" date="2017-09" db="EMBL/GenBank/DDBJ databases">
        <title>Extensive intraspecific genome diversity in a model arbuscular mycorrhizal fungus.</title>
        <authorList>
            <person name="Chen E.C."/>
            <person name="Morin E."/>
            <person name="Beaudet D."/>
            <person name="Noel J."/>
            <person name="Ndikumana S."/>
            <person name="Charron P."/>
            <person name="St-Onge C."/>
            <person name="Giorgi J."/>
            <person name="Grigoriev I.V."/>
            <person name="Roux C."/>
            <person name="Martin F.M."/>
            <person name="Corradi N."/>
        </authorList>
    </citation>
    <scope>NUCLEOTIDE SEQUENCE [LARGE SCALE GENOMIC DNA]</scope>
    <source>
        <strain evidence="4 5">A5</strain>
    </source>
</reference>
<dbReference type="InterPro" id="IPR017850">
    <property type="entry name" value="Alkaline_phosphatase_core_sf"/>
</dbReference>
<keyword evidence="2" id="KW-0472">Membrane</keyword>
<dbReference type="Gene3D" id="3.40.720.10">
    <property type="entry name" value="Alkaline Phosphatase, subunit A"/>
    <property type="match status" value="1"/>
</dbReference>
<comment type="caution">
    <text evidence="4">The sequence shown here is derived from an EMBL/GenBank/DDBJ whole genome shotgun (WGS) entry which is preliminary data.</text>
</comment>
<dbReference type="VEuPathDB" id="FungiDB:RhiirFUN_014987"/>
<feature type="transmembrane region" description="Helical" evidence="2">
    <location>
        <begin position="780"/>
        <end position="801"/>
    </location>
</feature>
<keyword evidence="1" id="KW-0325">Glycoprotein</keyword>
<dbReference type="VEuPathDB" id="FungiDB:RhiirA1_452429"/>
<feature type="domain" description="GPI ethanolamine phosphate transferase 2 C-terminal" evidence="3">
    <location>
        <begin position="470"/>
        <end position="957"/>
    </location>
</feature>
<reference evidence="4 5" key="1">
    <citation type="submission" date="2016-04" db="EMBL/GenBank/DDBJ databases">
        <title>Genome analyses suggest a sexual origin of heterokaryosis in a supposedly ancient asexual fungus.</title>
        <authorList>
            <person name="Ropars J."/>
            <person name="Sedzielewska K."/>
            <person name="Noel J."/>
            <person name="Charron P."/>
            <person name="Farinelli L."/>
            <person name="Marton T."/>
            <person name="Kruger M."/>
            <person name="Pelin A."/>
            <person name="Brachmann A."/>
            <person name="Corradi N."/>
        </authorList>
    </citation>
    <scope>NUCLEOTIDE SEQUENCE [LARGE SCALE GENOMIC DNA]</scope>
    <source>
        <strain evidence="4 5">A5</strain>
    </source>
</reference>
<dbReference type="VEuPathDB" id="FungiDB:FUN_018555"/>
<name>A0A2I1E2V1_9GLOM</name>
<gene>
    <name evidence="4" type="ORF">RhiirA5_408024</name>
</gene>
<evidence type="ECO:0000256" key="2">
    <source>
        <dbReference type="RuleBase" id="RU367106"/>
    </source>
</evidence>
<feature type="transmembrane region" description="Helical" evidence="2">
    <location>
        <begin position="546"/>
        <end position="563"/>
    </location>
</feature>
<dbReference type="UniPathway" id="UPA00196"/>
<dbReference type="InterPro" id="IPR037674">
    <property type="entry name" value="PIG-G_N"/>
</dbReference>
<feature type="transmembrane region" description="Helical" evidence="2">
    <location>
        <begin position="899"/>
        <end position="921"/>
    </location>
</feature>
<feature type="transmembrane region" description="Helical" evidence="2">
    <location>
        <begin position="692"/>
        <end position="723"/>
    </location>
</feature>
<dbReference type="GO" id="GO:0005789">
    <property type="term" value="C:endoplasmic reticulum membrane"/>
    <property type="evidence" value="ECO:0007669"/>
    <property type="project" value="UniProtKB-SubCell"/>
</dbReference>
<organism evidence="4 5">
    <name type="scientific">Rhizophagus irregularis</name>
    <dbReference type="NCBI Taxonomy" id="588596"/>
    <lineage>
        <taxon>Eukaryota</taxon>
        <taxon>Fungi</taxon>
        <taxon>Fungi incertae sedis</taxon>
        <taxon>Mucoromycota</taxon>
        <taxon>Glomeromycotina</taxon>
        <taxon>Glomeromycetes</taxon>
        <taxon>Glomerales</taxon>
        <taxon>Glomeraceae</taxon>
        <taxon>Rhizophagus</taxon>
    </lineage>
</organism>
<feature type="transmembrane region" description="Helical" evidence="2">
    <location>
        <begin position="653"/>
        <end position="672"/>
    </location>
</feature>
<comment type="similarity">
    <text evidence="2">Belongs to the PIGG/PIGN/PIGO family. PIGG subfamily.</text>
</comment>
<keyword evidence="2" id="KW-0812">Transmembrane</keyword>
<evidence type="ECO:0000256" key="1">
    <source>
        <dbReference type="ARBA" id="ARBA00023180"/>
    </source>
</evidence>
<dbReference type="PANTHER" id="PTHR23072">
    <property type="entry name" value="PHOSPHATIDYLINOSITOL GLYCAN-RELATED"/>
    <property type="match status" value="1"/>
</dbReference>
<dbReference type="CDD" id="cd16024">
    <property type="entry name" value="GPI_EPT_2"/>
    <property type="match status" value="1"/>
</dbReference>
<feature type="transmembrane region" description="Helical" evidence="2">
    <location>
        <begin position="521"/>
        <end position="540"/>
    </location>
</feature>
<dbReference type="Pfam" id="PF19316">
    <property type="entry name" value="PIGO_PIGG"/>
    <property type="match status" value="1"/>
</dbReference>
<feature type="transmembrane region" description="Helical" evidence="2">
    <location>
        <begin position="477"/>
        <end position="500"/>
    </location>
</feature>
<dbReference type="InterPro" id="IPR045687">
    <property type="entry name" value="PIGG/GPI7_C"/>
</dbReference>
<sequence length="1085" mass="124802">MYSPRKKCQILFNISILQLLGIFFFAKGFFPYKTSLSGLSTVNELPPLPNGEKTPLEPKFDRLVFMLIDALRSDFVFGKNSGMEFVQSLVAERRAIPYTAIATAPTVTLPRIKALTTGTVPNFLDAILNIAESDTSSSLADQDNWLVQLKNVNNKSISFFGDDTWIKLFPGLFHETDGTTSFFATDTVEVDLNVTRNVIPQLSKPGWDVLIFHYLGLDHVGHSTGPYSNLMVPKQREMDEVVKIIYEIILEQDKKRIREDPNVKPTLFVLCGDHGMNEAGNHGGSSIGEISTVSGTTELVKDLKVAFVFMSSIFDSVKQVPETFSVPFDEHSMSFYKVINQVDFVPTISYLFGIPIPKNNLGLLLLDLMVDIDALDKLRALQLNAYQLSGILKTSWPSFDRSPNVTSVTSVMDCDFNDDQARLQCLYSMAYYYHDKSLNEVNDINHINNALLFYDKFVTDSGSRLASSFSDYDTTSMFIGLFFMILSVFNYIKIMLVTYIQWNKRFDNQDGSKSQRSHLEFLSIIGIIAFCITLFASSYIEEEHQFWYYWIQTMFIYSVILSFRLKNRTLFIKQACTFMCQMVLVRLIRAWNQTGQKFAGTIDLKFYLNTSYIKLMWILYFVTSSALTIITLREIRKLYINNNSRRNSVLSFILQRFTQLIVIIISISVTKYKLEIDGGVELFPKLFELISFIVRTTQIITLARLIYVLLIVSLVLCQLGIIVKNQLEKGSEIRKFPKIILCLITYLFILLSRPHNVPLYGLYFIQFYLFIYYNDDNFLLTPLSCNFFLISFEFLSFFSLGNSNSLSSIDISHSYTGINDYNVVLVGLTTFWGNWSGPIWWCFASVILRKEILMRWKLTKKTNNDDNIRKVDDKGSDKTMQENNAKDLSSLNTILFLDYFIYTSLFHSIVLFILSVGVMILRNHLFIWTVFSPKYLYQIVWNILFHFGVEIILIGIFEILMGAKRLDKQKYRNTSFAQELPKLLIKCTNDTDLQDRLESALVFNLSFENETKLLRMCNAAEVLRRIAKHCDQKFSDLNVIIVLDGLQVAIDKSDDGMNKKSFFYDCISTLGDCNERTKIPRQYLE</sequence>
<comment type="subcellular location">
    <subcellularLocation>
        <location evidence="2">Endoplasmic reticulum membrane</location>
        <topology evidence="2">Multi-pass membrane protein</topology>
    </subcellularLocation>
</comment>
<dbReference type="SUPFAM" id="SSF53649">
    <property type="entry name" value="Alkaline phosphatase-like"/>
    <property type="match status" value="1"/>
</dbReference>
<accession>A0A2I1E2V1</accession>
<dbReference type="AlphaFoldDB" id="A0A2I1E2V1"/>
<evidence type="ECO:0000259" key="3">
    <source>
        <dbReference type="Pfam" id="PF19316"/>
    </source>
</evidence>